<dbReference type="AlphaFoldDB" id="A0A117IEF0"/>
<dbReference type="Proteomes" id="UP000069705">
    <property type="component" value="Unassembled WGS sequence"/>
</dbReference>
<evidence type="ECO:0000313" key="2">
    <source>
        <dbReference type="Proteomes" id="UP000069705"/>
    </source>
</evidence>
<reference evidence="1 2" key="1">
    <citation type="journal article" date="2016" name="Genome Announc.">
        <title>Draft Genome Sequences of Five Rapidly Growing Mycobacterium Species, M. thermoresistibile, M. fortuitum subsp. acetamidolyticum, M. canariasense, M. brisbanense, and M. novocastrense.</title>
        <authorList>
            <person name="Katahira K."/>
            <person name="Ogura Y."/>
            <person name="Gotoh Y."/>
            <person name="Hayashi T."/>
        </authorList>
    </citation>
    <scope>NUCLEOTIDE SEQUENCE [LARGE SCALE GENOMIC DNA]</scope>
    <source>
        <strain evidence="1 2">JCM6368</strain>
    </source>
</reference>
<dbReference type="EMBL" id="BCSZ01000025">
    <property type="protein sequence ID" value="GAT02541.1"/>
    <property type="molecule type" value="Genomic_DNA"/>
</dbReference>
<gene>
    <name evidence="1" type="ORF">RMCFA_2653</name>
</gene>
<accession>A0A117IEF0</accession>
<name>A0A117IEF0_MYCFO</name>
<evidence type="ECO:0000313" key="1">
    <source>
        <dbReference type="EMBL" id="GAT02541.1"/>
    </source>
</evidence>
<proteinExistence type="predicted"/>
<reference evidence="2" key="2">
    <citation type="submission" date="2016-02" db="EMBL/GenBank/DDBJ databases">
        <title>Draft genome sequence of five rapidly growing Mycobacterium species.</title>
        <authorList>
            <person name="Katahira K."/>
            <person name="Gotou Y."/>
            <person name="Iida K."/>
            <person name="Ogura Y."/>
            <person name="Hayashi T."/>
        </authorList>
    </citation>
    <scope>NUCLEOTIDE SEQUENCE [LARGE SCALE GENOMIC DNA]</scope>
    <source>
        <strain evidence="2">JCM6368</strain>
    </source>
</reference>
<comment type="caution">
    <text evidence="1">The sequence shown here is derived from an EMBL/GenBank/DDBJ whole genome shotgun (WGS) entry which is preliminary data.</text>
</comment>
<protein>
    <submittedName>
        <fullName evidence="1">Uncharacterized protein</fullName>
    </submittedName>
</protein>
<dbReference type="RefSeq" id="WP_061263643.1">
    <property type="nucleotide sequence ID" value="NZ_BCSZ01000025.1"/>
</dbReference>
<sequence>MVLLKPLPVPRRLQLVPELGPYEINVGALSSVHVGLTVAVRQGRNTLTGPLMYVPAESMTKPLLVLRLGIFDVALHPAATVMVVPDGYKATVVIAPHQASGRGDEQRGKS</sequence>
<organism evidence="1 2">
    <name type="scientific">Mycolicibacterium fortuitum subsp. acetamidolyticum</name>
    <dbReference type="NCBI Taxonomy" id="144550"/>
    <lineage>
        <taxon>Bacteria</taxon>
        <taxon>Bacillati</taxon>
        <taxon>Actinomycetota</taxon>
        <taxon>Actinomycetes</taxon>
        <taxon>Mycobacteriales</taxon>
        <taxon>Mycobacteriaceae</taxon>
        <taxon>Mycolicibacterium</taxon>
    </lineage>
</organism>